<dbReference type="AlphaFoldDB" id="A0AA40T0I0"/>
<dbReference type="GO" id="GO:0009317">
    <property type="term" value="C:acetyl-CoA carboxylase complex"/>
    <property type="evidence" value="ECO:0007669"/>
    <property type="project" value="InterPro"/>
</dbReference>
<keyword evidence="4 7" id="KW-0443">Lipid metabolism</keyword>
<dbReference type="InterPro" id="IPR011053">
    <property type="entry name" value="Single_hybrid_motif"/>
</dbReference>
<dbReference type="EMBL" id="VJXY01000030">
    <property type="protein sequence ID" value="MBD6618701.1"/>
    <property type="molecule type" value="Genomic_DNA"/>
</dbReference>
<dbReference type="PANTHER" id="PTHR47597">
    <property type="entry name" value="IS A MEMBER OF THE PF|00364 BIOTIN-REQUIRING ENZYMES FAMILY-RELATED"/>
    <property type="match status" value="1"/>
</dbReference>
<dbReference type="InterPro" id="IPR001249">
    <property type="entry name" value="AcCoA_biotinCC"/>
</dbReference>
<comment type="pathway">
    <text evidence="1 7">Lipid metabolism; fatty acid biosynthesis.</text>
</comment>
<reference evidence="9" key="1">
    <citation type="submission" date="2019-07" db="EMBL/GenBank/DDBJ databases">
        <title>Toxilogical consequences of a new and cryptic species of cyanobacteria (Komarekiella delphini-convector) recovered from the epidermis of a bottlenose dolphin and 1500 ft. in the air.</title>
        <authorList>
            <person name="Brown A.O."/>
            <person name="Dvorak P."/>
            <person name="Villanueva C.D."/>
            <person name="Foss A.J."/>
            <person name="Garvey A.D."/>
            <person name="Gibson Q.A."/>
            <person name="Johansen J.R."/>
            <person name="Casamatta D.A."/>
        </authorList>
    </citation>
    <scope>NUCLEOTIDE SEQUENCE</scope>
    <source>
        <strain evidence="9">SJRDD-AB1</strain>
    </source>
</reference>
<evidence type="ECO:0000313" key="9">
    <source>
        <dbReference type="EMBL" id="MBD6618701.1"/>
    </source>
</evidence>
<evidence type="ECO:0000256" key="2">
    <source>
        <dbReference type="ARBA" id="ARBA00022516"/>
    </source>
</evidence>
<dbReference type="GO" id="GO:0006633">
    <property type="term" value="P:fatty acid biosynthetic process"/>
    <property type="evidence" value="ECO:0007669"/>
    <property type="project" value="UniProtKB-KW"/>
</dbReference>
<evidence type="ECO:0000256" key="5">
    <source>
        <dbReference type="ARBA" id="ARBA00023160"/>
    </source>
</evidence>
<dbReference type="SUPFAM" id="SSF51230">
    <property type="entry name" value="Single hybrid motif"/>
    <property type="match status" value="1"/>
</dbReference>
<evidence type="ECO:0000256" key="6">
    <source>
        <dbReference type="ARBA" id="ARBA00023267"/>
    </source>
</evidence>
<dbReference type="PANTHER" id="PTHR47597:SF1">
    <property type="entry name" value="IS A MEMBER OF THE PF|00364 BIOTIN-REQUIRING ENZYMES FAMILY-RELATED"/>
    <property type="match status" value="1"/>
</dbReference>
<dbReference type="PROSITE" id="PS00188">
    <property type="entry name" value="BIOTIN"/>
    <property type="match status" value="1"/>
</dbReference>
<name>A0AA40T0I0_9NOST</name>
<evidence type="ECO:0000259" key="8">
    <source>
        <dbReference type="PROSITE" id="PS50968"/>
    </source>
</evidence>
<dbReference type="RefSeq" id="WP_191759904.1">
    <property type="nucleotide sequence ID" value="NZ_VJXY01000030.1"/>
</dbReference>
<protein>
    <recommendedName>
        <fullName evidence="7">Biotin carboxyl carrier protein of acetyl-CoA carboxylase</fullName>
    </recommendedName>
</protein>
<dbReference type="GO" id="GO:0003989">
    <property type="term" value="F:acetyl-CoA carboxylase activity"/>
    <property type="evidence" value="ECO:0007669"/>
    <property type="project" value="InterPro"/>
</dbReference>
<dbReference type="InterPro" id="IPR053217">
    <property type="entry name" value="ACC_Biotin_Carrier"/>
</dbReference>
<evidence type="ECO:0000256" key="3">
    <source>
        <dbReference type="ARBA" id="ARBA00022832"/>
    </source>
</evidence>
<evidence type="ECO:0000256" key="4">
    <source>
        <dbReference type="ARBA" id="ARBA00023098"/>
    </source>
</evidence>
<keyword evidence="5 7" id="KW-0275">Fatty acid biosynthesis</keyword>
<keyword evidence="10" id="KW-1185">Reference proteome</keyword>
<proteinExistence type="predicted"/>
<dbReference type="InterPro" id="IPR001882">
    <property type="entry name" value="Biotin_BS"/>
</dbReference>
<keyword evidence="6 7" id="KW-0092">Biotin</keyword>
<dbReference type="PROSITE" id="PS50968">
    <property type="entry name" value="BIOTINYL_LIPOYL"/>
    <property type="match status" value="1"/>
</dbReference>
<feature type="domain" description="Lipoyl-binding" evidence="8">
    <location>
        <begin position="104"/>
        <end position="180"/>
    </location>
</feature>
<accession>A0AA40T0I0</accession>
<comment type="caution">
    <text evidence="9">The sequence shown here is derived from an EMBL/GenBank/DDBJ whole genome shotgun (WGS) entry which is preliminary data.</text>
</comment>
<dbReference type="Proteomes" id="UP001165986">
    <property type="component" value="Unassembled WGS sequence"/>
</dbReference>
<dbReference type="Pfam" id="PF00364">
    <property type="entry name" value="Biotin_lipoyl"/>
    <property type="match status" value="1"/>
</dbReference>
<dbReference type="NCBIfam" id="NF005457">
    <property type="entry name" value="PRK07051.1"/>
    <property type="match status" value="1"/>
</dbReference>
<evidence type="ECO:0000256" key="7">
    <source>
        <dbReference type="RuleBase" id="RU364072"/>
    </source>
</evidence>
<dbReference type="InterPro" id="IPR000089">
    <property type="entry name" value="Biotin_lipoyl"/>
</dbReference>
<sequence>MPLDFNEIRQLLATIAQTDIAEVTLKSNDFELTVRKAVSVSTQMLSVGQASGGVVSSGLTSVSPVPQAASTPVSEGATSRVFDNATTATQLQLSVAPSAIDQRLVEVPSPMVGTFYRAAAPGEAPFVEVGDRIRSGQTVCIIEAMKLMNEIEAEVSGQVMEILVQNGEPVEYGQPLMRINPD</sequence>
<dbReference type="NCBIfam" id="TIGR00531">
    <property type="entry name" value="BCCP"/>
    <property type="match status" value="1"/>
</dbReference>
<dbReference type="Gene3D" id="2.40.50.100">
    <property type="match status" value="1"/>
</dbReference>
<organism evidence="9 10">
    <name type="scientific">Komarekiella delphini-convector SJRDD-AB1</name>
    <dbReference type="NCBI Taxonomy" id="2593771"/>
    <lineage>
        <taxon>Bacteria</taxon>
        <taxon>Bacillati</taxon>
        <taxon>Cyanobacteriota</taxon>
        <taxon>Cyanophyceae</taxon>
        <taxon>Nostocales</taxon>
        <taxon>Nostocaceae</taxon>
        <taxon>Komarekiella</taxon>
        <taxon>Komarekiella delphini-convector</taxon>
    </lineage>
</organism>
<dbReference type="PRINTS" id="PR01071">
    <property type="entry name" value="ACOABIOTINCC"/>
</dbReference>
<dbReference type="CDD" id="cd06850">
    <property type="entry name" value="biotinyl_domain"/>
    <property type="match status" value="1"/>
</dbReference>
<keyword evidence="2 7" id="KW-0444">Lipid biosynthesis</keyword>
<comment type="function">
    <text evidence="7">This protein is a component of the acetyl coenzyme A carboxylase complex; first, biotin carboxylase catalyzes the carboxylation of the carrier protein and then the transcarboxylase transfers the carboxyl group to form malonyl-CoA.</text>
</comment>
<evidence type="ECO:0000256" key="1">
    <source>
        <dbReference type="ARBA" id="ARBA00005194"/>
    </source>
</evidence>
<gene>
    <name evidence="9" type="primary">accB</name>
    <name evidence="9" type="ORF">FNW02_23455</name>
</gene>
<evidence type="ECO:0000313" key="10">
    <source>
        <dbReference type="Proteomes" id="UP001165986"/>
    </source>
</evidence>
<keyword evidence="3 7" id="KW-0276">Fatty acid metabolism</keyword>
<dbReference type="FunFam" id="2.40.50.100:FF:000003">
    <property type="entry name" value="Acetyl-CoA carboxylase biotin carboxyl carrier protein"/>
    <property type="match status" value="1"/>
</dbReference>